<reference evidence="7 8" key="1">
    <citation type="submission" date="2019-06" db="EMBL/GenBank/DDBJ databases">
        <title>Whole genome sequence for Cellvibrionaceae sp. R142.</title>
        <authorList>
            <person name="Wang G."/>
        </authorList>
    </citation>
    <scope>NUCLEOTIDE SEQUENCE [LARGE SCALE GENOMIC DNA]</scope>
    <source>
        <strain evidence="7 8">R142</strain>
    </source>
</reference>
<dbReference type="InterPro" id="IPR036514">
    <property type="entry name" value="SGNH_hydro_sf"/>
</dbReference>
<evidence type="ECO:0000256" key="2">
    <source>
        <dbReference type="ARBA" id="ARBA00022525"/>
    </source>
</evidence>
<evidence type="ECO:0000256" key="3">
    <source>
        <dbReference type="ARBA" id="ARBA00022729"/>
    </source>
</evidence>
<feature type="compositionally biased region" description="Acidic residues" evidence="5">
    <location>
        <begin position="325"/>
        <end position="335"/>
    </location>
</feature>
<dbReference type="InterPro" id="IPR028974">
    <property type="entry name" value="TSP_type-3_rpt"/>
</dbReference>
<dbReference type="Pfam" id="PF18884">
    <property type="entry name" value="TSP3_bac"/>
    <property type="match status" value="3"/>
</dbReference>
<dbReference type="InterPro" id="IPR059100">
    <property type="entry name" value="TSP3_bac"/>
</dbReference>
<dbReference type="GO" id="GO:0016788">
    <property type="term" value="F:hydrolase activity, acting on ester bonds"/>
    <property type="evidence" value="ECO:0007669"/>
    <property type="project" value="UniProtKB-ARBA"/>
</dbReference>
<evidence type="ECO:0000256" key="1">
    <source>
        <dbReference type="ARBA" id="ARBA00004613"/>
    </source>
</evidence>
<evidence type="ECO:0000313" key="7">
    <source>
        <dbReference type="EMBL" id="TQV78833.1"/>
    </source>
</evidence>
<proteinExistence type="predicted"/>
<dbReference type="Gene3D" id="3.40.50.1110">
    <property type="entry name" value="SGNH hydrolase"/>
    <property type="match status" value="1"/>
</dbReference>
<comment type="caution">
    <text evidence="7">The sequence shown here is derived from an EMBL/GenBank/DDBJ whole genome shotgun (WGS) entry which is preliminary data.</text>
</comment>
<organism evidence="7 8">
    <name type="scientific">Exilibacterium tricleocarpae</name>
    <dbReference type="NCBI Taxonomy" id="2591008"/>
    <lineage>
        <taxon>Bacteria</taxon>
        <taxon>Pseudomonadati</taxon>
        <taxon>Pseudomonadota</taxon>
        <taxon>Gammaproteobacteria</taxon>
        <taxon>Cellvibrionales</taxon>
        <taxon>Cellvibrionaceae</taxon>
        <taxon>Exilibacterium</taxon>
    </lineage>
</organism>
<dbReference type="Proteomes" id="UP000319732">
    <property type="component" value="Unassembled WGS sequence"/>
</dbReference>
<accession>A0A545TNN6</accession>
<dbReference type="RefSeq" id="WP_142904668.1">
    <property type="nucleotide sequence ID" value="NZ_ML660093.1"/>
</dbReference>
<gene>
    <name evidence="7" type="ORF">FKG94_12490</name>
</gene>
<comment type="subcellular location">
    <subcellularLocation>
        <location evidence="1">Secreted</location>
    </subcellularLocation>
</comment>
<dbReference type="InterPro" id="IPR053180">
    <property type="entry name" value="Ca-binding_acidic-repeat"/>
</dbReference>
<sequence>MDLNTLNHIIKKSLCFLIPLLLFSAQPQAQQPQRIISVGHSLLGPPAMPAGIEALAADAGFPLGANKTQNIPGSPISLNWEEPERTHIDNYRTEFAASTFDVFILTEAQPVRSNRMYNNGDYYANLFYRAAISNNPAIKFYMWQTWQCLETHPDCSGEGREHGLVGQIIRDRSEWLGFAAALETNNPGANVSIIPGGEAMIAVDSAIKAGEVDGIASIDQLFEDHIHLNDIGWYYMALVNFAAVFEASPLGLTSTVPNCRPYQPVPDCTPAISASAVATLQQLAWDTVCQYPHSGVSCSNDSDDDNDGLSNDEEAALGTDPLNPDTDDDGLNDGDEINRWQTNPLAQDTDGDTMPDGYEVAHALLATVADGNADRDGDGFSNLQEYLAGTDPNNISDYPDPSPPTAALPGCAAERAAARGQTGPNPYSYTGSLAMGNNLAPFAYWESSYPFIDLRRQSDHIDRELGSWNIAGGTGALDAGGNIVSLPTGTASKGLILDATCLYGGDYVVLWDHTKSPGVSLTHTGAGTLTLVADEKTNGRRVYRLDLPPGLTREEYRRTGLSVVISAPVSGAVDYHVLLPGTESIHNAGGLFNPDFIDDIANNRVLRFMDWFATNNSQKTHPADLPAMNWDTWAYNKGVPYGVAMQLAKEAGVPIAWITIPHLATAETITEIANQVYAQWQAGITVYIEFSNEIWNTGFRQTGYAQAQGSIMYPTLDGINAQSTWLAQKSIDMKQIFTEVFAADAAAVKLVVAGHIQANGYVNTTNLDFCFYNCRLTNQYNDIERHIDVYAIAPYMFGALQGANYPAANNVVNWTDTQLYDHISDNPDSGITTDIESIVAQLAVNRTKVATLTGRTDVELAVYEFGQHLSAHHAPGSALDIRYRNFQTTSQMGQLYHRLIQAMIDGGVNTAANFNLHGTHSAGFYWGSKQGIAGATTPRHQALEAAY</sequence>
<dbReference type="AlphaFoldDB" id="A0A545TNN6"/>
<dbReference type="SUPFAM" id="SSF103647">
    <property type="entry name" value="TSP type-3 repeat"/>
    <property type="match status" value="1"/>
</dbReference>
<dbReference type="GO" id="GO:0005509">
    <property type="term" value="F:calcium ion binding"/>
    <property type="evidence" value="ECO:0007669"/>
    <property type="project" value="InterPro"/>
</dbReference>
<feature type="region of interest" description="Disordered" evidence="5">
    <location>
        <begin position="298"/>
        <end position="354"/>
    </location>
</feature>
<feature type="signal peptide" evidence="6">
    <location>
        <begin position="1"/>
        <end position="29"/>
    </location>
</feature>
<keyword evidence="3 6" id="KW-0732">Signal</keyword>
<evidence type="ECO:0000313" key="8">
    <source>
        <dbReference type="Proteomes" id="UP000319732"/>
    </source>
</evidence>
<dbReference type="OrthoDB" id="7783360at2"/>
<evidence type="ECO:0000256" key="4">
    <source>
        <dbReference type="ARBA" id="ARBA00022837"/>
    </source>
</evidence>
<feature type="compositionally biased region" description="Acidic residues" evidence="5">
    <location>
        <begin position="301"/>
        <end position="315"/>
    </location>
</feature>
<dbReference type="PANTHER" id="PTHR37467:SF1">
    <property type="entry name" value="EXPORTED CALCIUM-BINDING GLYCOPROTEIN"/>
    <property type="match status" value="1"/>
</dbReference>
<feature type="chain" id="PRO_5022141618" evidence="6">
    <location>
        <begin position="30"/>
        <end position="947"/>
    </location>
</feature>
<dbReference type="PANTHER" id="PTHR37467">
    <property type="entry name" value="EXPORTED CALCIUM-BINDING GLYCOPROTEIN-RELATED"/>
    <property type="match status" value="1"/>
</dbReference>
<keyword evidence="4" id="KW-0106">Calcium</keyword>
<evidence type="ECO:0000256" key="5">
    <source>
        <dbReference type="SAM" id="MobiDB-lite"/>
    </source>
</evidence>
<keyword evidence="2" id="KW-0964">Secreted</keyword>
<protein>
    <submittedName>
        <fullName evidence="7">Uncharacterized protein</fullName>
    </submittedName>
</protein>
<dbReference type="EMBL" id="VHSG01000012">
    <property type="protein sequence ID" value="TQV78833.1"/>
    <property type="molecule type" value="Genomic_DNA"/>
</dbReference>
<keyword evidence="8" id="KW-1185">Reference proteome</keyword>
<name>A0A545TNN6_9GAMM</name>
<evidence type="ECO:0000256" key="6">
    <source>
        <dbReference type="SAM" id="SignalP"/>
    </source>
</evidence>